<dbReference type="AlphaFoldDB" id="A0A9Q0C4P7"/>
<sequence>MDSAPVNWEALDSLVLEFIKSEHLIQSEDASTTGVNPNPSSPLSPPESDSSPSTSSSHSSSSSSSYLSRMIIRQIRRCVESGDIDAALEQLRLDVPVVLDDHRILFRLQKQKFIELLRKGTERDRELAIQCLRVGLAPCALDAYPEAYEEFKHVLLALIYDKEDESSPVANEWSEKRRFDLAGLLSSILRAHLHAYDPIFSMTLKYLISIHKLFCNRQGIPSPISDLTERLLYEERDSPALPQEMFYEAPPFDEVDIQALAHAVELTRQGSVDSLKFAKGDLLLAFQNELSRMKLDLPSLDKLVHEYCVYRGIVEGFPTSTSDVEMENVRESNVYTADKPGLVMDTRYANEATFLEREDCSTSDVTNQESGCSSRRLRRSRNHASELMRRRKRWRGRQENLNCINDAAYTDTVGDANADKDLKIKENENYEVILEMRELAYKGMAEKVVEEINCLDPDFFNQNPILLFQLKQVEFLKLVSGGDCDGALKVANDHLGPLAASNEVLIKPLKETLLALLQPSEDTLVKAVPLPVLATSLQVAMGKRLGIEEPQLMRIMRATLHTHSEWFKLQMCKDRFEQLLKIDHLKDVDQFSKRVGESWSRSIVDDCANNGSSQITTCSSGKVPEEGTSPPVALTGEAFCDESAILKVMVSFVVCNAFSIFFFLCYGKSVSLQNVKIYCAALYSLDIVQRYTPWRHRIILYP</sequence>
<feature type="transmembrane region" description="Helical" evidence="2">
    <location>
        <begin position="644"/>
        <end position="666"/>
    </location>
</feature>
<organism evidence="4 5">
    <name type="scientific">Rhynchospora breviuscula</name>
    <dbReference type="NCBI Taxonomy" id="2022672"/>
    <lineage>
        <taxon>Eukaryota</taxon>
        <taxon>Viridiplantae</taxon>
        <taxon>Streptophyta</taxon>
        <taxon>Embryophyta</taxon>
        <taxon>Tracheophyta</taxon>
        <taxon>Spermatophyta</taxon>
        <taxon>Magnoliopsida</taxon>
        <taxon>Liliopsida</taxon>
        <taxon>Poales</taxon>
        <taxon>Cyperaceae</taxon>
        <taxon>Cyperoideae</taxon>
        <taxon>Rhynchosporeae</taxon>
        <taxon>Rhynchospora</taxon>
    </lineage>
</organism>
<evidence type="ECO:0000313" key="4">
    <source>
        <dbReference type="EMBL" id="KAJ1687241.1"/>
    </source>
</evidence>
<dbReference type="InterPro" id="IPR006595">
    <property type="entry name" value="CTLH_C"/>
</dbReference>
<evidence type="ECO:0000313" key="5">
    <source>
        <dbReference type="Proteomes" id="UP001151287"/>
    </source>
</evidence>
<keyword evidence="2" id="KW-0472">Membrane</keyword>
<dbReference type="OrthoDB" id="2415936at2759"/>
<dbReference type="PANTHER" id="PTHR12864">
    <property type="entry name" value="RAN BINDING PROTEIN 9-RELATED"/>
    <property type="match status" value="1"/>
</dbReference>
<feature type="domain" description="CTLH" evidence="3">
    <location>
        <begin position="68"/>
        <end position="124"/>
    </location>
</feature>
<keyword evidence="2" id="KW-0812">Transmembrane</keyword>
<protein>
    <recommendedName>
        <fullName evidence="3">CTLH domain-containing protein</fullName>
    </recommendedName>
</protein>
<keyword evidence="5" id="KW-1185">Reference proteome</keyword>
<accession>A0A9Q0C4P7</accession>
<name>A0A9Q0C4P7_9POAL</name>
<evidence type="ECO:0000256" key="1">
    <source>
        <dbReference type="SAM" id="MobiDB-lite"/>
    </source>
</evidence>
<dbReference type="Proteomes" id="UP001151287">
    <property type="component" value="Unassembled WGS sequence"/>
</dbReference>
<evidence type="ECO:0000256" key="2">
    <source>
        <dbReference type="SAM" id="Phobius"/>
    </source>
</evidence>
<gene>
    <name evidence="4" type="ORF">LUZ63_018631</name>
</gene>
<dbReference type="Pfam" id="PF10607">
    <property type="entry name" value="CTLH"/>
    <property type="match status" value="1"/>
</dbReference>
<reference evidence="4" key="1">
    <citation type="journal article" date="2022" name="Cell">
        <title>Repeat-based holocentromeres influence genome architecture and karyotype evolution.</title>
        <authorList>
            <person name="Hofstatter P.G."/>
            <person name="Thangavel G."/>
            <person name="Lux T."/>
            <person name="Neumann P."/>
            <person name="Vondrak T."/>
            <person name="Novak P."/>
            <person name="Zhang M."/>
            <person name="Costa L."/>
            <person name="Castellani M."/>
            <person name="Scott A."/>
            <person name="Toegelov H."/>
            <person name="Fuchs J."/>
            <person name="Mata-Sucre Y."/>
            <person name="Dias Y."/>
            <person name="Vanzela A.L.L."/>
            <person name="Huettel B."/>
            <person name="Almeida C.C.S."/>
            <person name="Simkova H."/>
            <person name="Souza G."/>
            <person name="Pedrosa-Harand A."/>
            <person name="Macas J."/>
            <person name="Mayer K.F.X."/>
            <person name="Houben A."/>
            <person name="Marques A."/>
        </authorList>
    </citation>
    <scope>NUCLEOTIDE SEQUENCE</scope>
    <source>
        <strain evidence="4">RhyBre1mFocal</strain>
    </source>
</reference>
<feature type="compositionally biased region" description="Low complexity" evidence="1">
    <location>
        <begin position="46"/>
        <end position="63"/>
    </location>
</feature>
<proteinExistence type="predicted"/>
<comment type="caution">
    <text evidence="4">The sequence shown here is derived from an EMBL/GenBank/DDBJ whole genome shotgun (WGS) entry which is preliminary data.</text>
</comment>
<dbReference type="InterPro" id="IPR050618">
    <property type="entry name" value="Ubq-SigPath_Reg"/>
</dbReference>
<keyword evidence="2" id="KW-1133">Transmembrane helix</keyword>
<dbReference type="PROSITE" id="PS50897">
    <property type="entry name" value="CTLH"/>
    <property type="match status" value="2"/>
</dbReference>
<dbReference type="EMBL" id="JAMQYH010000005">
    <property type="protein sequence ID" value="KAJ1687241.1"/>
    <property type="molecule type" value="Genomic_DNA"/>
</dbReference>
<dbReference type="SMART" id="SM00668">
    <property type="entry name" value="CTLH"/>
    <property type="match status" value="2"/>
</dbReference>
<dbReference type="InterPro" id="IPR024964">
    <property type="entry name" value="CTLH/CRA"/>
</dbReference>
<feature type="region of interest" description="Disordered" evidence="1">
    <location>
        <begin position="27"/>
        <end position="63"/>
    </location>
</feature>
<feature type="domain" description="CTLH" evidence="3">
    <location>
        <begin position="429"/>
        <end position="486"/>
    </location>
</feature>
<evidence type="ECO:0000259" key="3">
    <source>
        <dbReference type="PROSITE" id="PS50897"/>
    </source>
</evidence>